<dbReference type="AlphaFoldDB" id="A0A162FK86"/>
<dbReference type="GO" id="GO:0005694">
    <property type="term" value="C:chromosome"/>
    <property type="evidence" value="ECO:0007669"/>
    <property type="project" value="UniProtKB-SubCell"/>
</dbReference>
<sequence>MSLPKAPVKRIMKEVDDMMISEDALNKVIEETTNYIKKLTAESFKNAQIAKRKTIKPDDIKIAVNNL</sequence>
<name>A0A162FK86_9EURY</name>
<evidence type="ECO:0000256" key="5">
    <source>
        <dbReference type="ARBA" id="ARBA00022490"/>
    </source>
</evidence>
<dbReference type="RefSeq" id="WP_066973226.1">
    <property type="nucleotide sequence ID" value="NZ_LWMT01000252.1"/>
</dbReference>
<protein>
    <submittedName>
        <fullName evidence="8">Histone-like transcription factor (CBF/NF-Y) and archaeal histone</fullName>
    </submittedName>
</protein>
<organism evidence="8 9">
    <name type="scientific">Methanobrevibacter filiformis</name>
    <dbReference type="NCBI Taxonomy" id="55758"/>
    <lineage>
        <taxon>Archaea</taxon>
        <taxon>Methanobacteriati</taxon>
        <taxon>Methanobacteriota</taxon>
        <taxon>Methanomada group</taxon>
        <taxon>Methanobacteria</taxon>
        <taxon>Methanobacteriales</taxon>
        <taxon>Methanobacteriaceae</taxon>
        <taxon>Methanobrevibacter</taxon>
    </lineage>
</organism>
<evidence type="ECO:0000313" key="8">
    <source>
        <dbReference type="EMBL" id="KZX11250.1"/>
    </source>
</evidence>
<dbReference type="Pfam" id="PF00808">
    <property type="entry name" value="CBFD_NFYB_HMF"/>
    <property type="match status" value="1"/>
</dbReference>
<dbReference type="GO" id="GO:0005737">
    <property type="term" value="C:cytoplasm"/>
    <property type="evidence" value="ECO:0007669"/>
    <property type="project" value="UniProtKB-SubCell"/>
</dbReference>
<evidence type="ECO:0000256" key="4">
    <source>
        <dbReference type="ARBA" id="ARBA00022454"/>
    </source>
</evidence>
<evidence type="ECO:0000313" key="9">
    <source>
        <dbReference type="Proteomes" id="UP000077066"/>
    </source>
</evidence>
<dbReference type="CDD" id="cd22909">
    <property type="entry name" value="HFD_archaea_histone-like"/>
    <property type="match status" value="1"/>
</dbReference>
<keyword evidence="4" id="KW-0158">Chromosome</keyword>
<comment type="similarity">
    <text evidence="3">Belongs to the archaeal histone HMF family.</text>
</comment>
<proteinExistence type="inferred from homology"/>
<dbReference type="InterPro" id="IPR003958">
    <property type="entry name" value="CBFA_NFYB_domain"/>
</dbReference>
<keyword evidence="9" id="KW-1185">Reference proteome</keyword>
<dbReference type="Proteomes" id="UP000077066">
    <property type="component" value="Unassembled WGS sequence"/>
</dbReference>
<keyword evidence="6" id="KW-0238">DNA-binding</keyword>
<dbReference type="InterPro" id="IPR009072">
    <property type="entry name" value="Histone-fold"/>
</dbReference>
<dbReference type="EMBL" id="LWMT01000252">
    <property type="protein sequence ID" value="KZX11250.1"/>
    <property type="molecule type" value="Genomic_DNA"/>
</dbReference>
<dbReference type="Gene3D" id="1.10.20.10">
    <property type="entry name" value="Histone, subunit A"/>
    <property type="match status" value="1"/>
</dbReference>
<evidence type="ECO:0000256" key="6">
    <source>
        <dbReference type="ARBA" id="ARBA00023125"/>
    </source>
</evidence>
<feature type="domain" description="Transcription factor CBF/NF-Y/archaeal histone" evidence="7">
    <location>
        <begin position="1"/>
        <end position="64"/>
    </location>
</feature>
<evidence type="ECO:0000256" key="1">
    <source>
        <dbReference type="ARBA" id="ARBA00004286"/>
    </source>
</evidence>
<evidence type="ECO:0000259" key="7">
    <source>
        <dbReference type="Pfam" id="PF00808"/>
    </source>
</evidence>
<comment type="caution">
    <text evidence="8">The sequence shown here is derived from an EMBL/GenBank/DDBJ whole genome shotgun (WGS) entry which is preliminary data.</text>
</comment>
<gene>
    <name evidence="8" type="ORF">MBFIL_14880</name>
</gene>
<dbReference type="GO" id="GO:0003677">
    <property type="term" value="F:DNA binding"/>
    <property type="evidence" value="ECO:0007669"/>
    <property type="project" value="UniProtKB-KW"/>
</dbReference>
<dbReference type="NCBIfam" id="NF043032">
    <property type="entry name" value="archaea_histone"/>
    <property type="match status" value="1"/>
</dbReference>
<dbReference type="SUPFAM" id="SSF47113">
    <property type="entry name" value="Histone-fold"/>
    <property type="match status" value="1"/>
</dbReference>
<evidence type="ECO:0000256" key="2">
    <source>
        <dbReference type="ARBA" id="ARBA00004496"/>
    </source>
</evidence>
<accession>A0A162FK86</accession>
<dbReference type="InterPro" id="IPR050004">
    <property type="entry name" value="HmfB-like"/>
</dbReference>
<dbReference type="GO" id="GO:0046982">
    <property type="term" value="F:protein heterodimerization activity"/>
    <property type="evidence" value="ECO:0007669"/>
    <property type="project" value="InterPro"/>
</dbReference>
<evidence type="ECO:0000256" key="3">
    <source>
        <dbReference type="ARBA" id="ARBA00008264"/>
    </source>
</evidence>
<dbReference type="PATRIC" id="fig|55758.3.peg.1678"/>
<keyword evidence="5" id="KW-0963">Cytoplasm</keyword>
<reference evidence="8 9" key="1">
    <citation type="submission" date="2016-04" db="EMBL/GenBank/DDBJ databases">
        <title>Genome sequence of Methanobrevibacter filiformis DSM 11501.</title>
        <authorList>
            <person name="Poehlein A."/>
            <person name="Seedorf H."/>
            <person name="Daniel R."/>
        </authorList>
    </citation>
    <scope>NUCLEOTIDE SEQUENCE [LARGE SCALE GENOMIC DNA]</scope>
    <source>
        <strain evidence="8 9">DSM 11501</strain>
    </source>
</reference>
<comment type="subcellular location">
    <subcellularLocation>
        <location evidence="1">Chromosome</location>
    </subcellularLocation>
    <subcellularLocation>
        <location evidence="2">Cytoplasm</location>
    </subcellularLocation>
</comment>